<dbReference type="RefSeq" id="WP_148941674.1">
    <property type="nucleotide sequence ID" value="NZ_VTEI01000014.1"/>
</dbReference>
<sequence length="71" mass="8282">MKWNLEAIVETDGVKSMHFDNAYGDKVILGLKLIKRIKSELSYDRFEIIKVMANEDDITEEVKEHDQRGLD</sequence>
<evidence type="ECO:0000313" key="2">
    <source>
        <dbReference type="Proteomes" id="UP000322267"/>
    </source>
</evidence>
<reference evidence="1 2" key="1">
    <citation type="submission" date="2019-08" db="EMBL/GenBank/DDBJ databases">
        <title>Bacillus genomes from the desert of Cuatro Cienegas, Coahuila.</title>
        <authorList>
            <person name="Olmedo-Alvarez G."/>
        </authorList>
    </citation>
    <scope>NUCLEOTIDE SEQUENCE [LARGE SCALE GENOMIC DNA]</scope>
    <source>
        <strain evidence="1 2">CH34_1T</strain>
    </source>
</reference>
<organism evidence="1 2">
    <name type="scientific">Rossellomorea vietnamensis</name>
    <dbReference type="NCBI Taxonomy" id="218284"/>
    <lineage>
        <taxon>Bacteria</taxon>
        <taxon>Bacillati</taxon>
        <taxon>Bacillota</taxon>
        <taxon>Bacilli</taxon>
        <taxon>Bacillales</taxon>
        <taxon>Bacillaceae</taxon>
        <taxon>Rossellomorea</taxon>
    </lineage>
</organism>
<accession>A0A5D4NJR6</accession>
<name>A0A5D4NJR6_9BACI</name>
<protein>
    <submittedName>
        <fullName evidence="1">Uncharacterized protein</fullName>
    </submittedName>
</protein>
<dbReference type="EMBL" id="VTEI01000014">
    <property type="protein sequence ID" value="TYS14260.1"/>
    <property type="molecule type" value="Genomic_DNA"/>
</dbReference>
<proteinExistence type="predicted"/>
<gene>
    <name evidence="1" type="ORF">FZC78_19075</name>
</gene>
<comment type="caution">
    <text evidence="1">The sequence shown here is derived from an EMBL/GenBank/DDBJ whole genome shotgun (WGS) entry which is preliminary data.</text>
</comment>
<dbReference type="AlphaFoldDB" id="A0A5D4NJR6"/>
<evidence type="ECO:0000313" key="1">
    <source>
        <dbReference type="EMBL" id="TYS14260.1"/>
    </source>
</evidence>
<dbReference type="Proteomes" id="UP000322267">
    <property type="component" value="Unassembled WGS sequence"/>
</dbReference>